<organism evidence="1 2">
    <name type="scientific">Ixodes persulcatus</name>
    <name type="common">Taiga tick</name>
    <dbReference type="NCBI Taxonomy" id="34615"/>
    <lineage>
        <taxon>Eukaryota</taxon>
        <taxon>Metazoa</taxon>
        <taxon>Ecdysozoa</taxon>
        <taxon>Arthropoda</taxon>
        <taxon>Chelicerata</taxon>
        <taxon>Arachnida</taxon>
        <taxon>Acari</taxon>
        <taxon>Parasitiformes</taxon>
        <taxon>Ixodida</taxon>
        <taxon>Ixodoidea</taxon>
        <taxon>Ixodidae</taxon>
        <taxon>Ixodinae</taxon>
        <taxon>Ixodes</taxon>
    </lineage>
</organism>
<sequence>MDWRVRPVPSVPKAFGEQLWLADGLVVYEVSSLSERKVYLSWNGDVTLPTPWNSDVCIEINGALAQSFGFTDGQEPVLLVNNTEVVVVPNLDPHDGGAVPPPFLSPSFEEEQPSNVLSALKSLVSSVSASMTRTVLPSSSSASQLSSPVAEGPPRHENSLIWLKDALLVARVVPHSYFQDLTVANRRPCVRTLLHHPTTVFVSRTLLPHQLPGEAEDSIVTFLASVTKVASPLERFAKTTADAKSKQGASLDKSLKAKVVDCEHCVVRVFVVPLSWMDFEFLHCTGLVLISDVLRRQLGLDYASRVKLQSVSEQPGMFESVVLHQVGDTDTRLPHQVVTTSFRNWCREMSSSEYPLVLSSGGLVRLNTGNDPDQWTNHLVRLCRHKNETEEDPKSPRRESPVVECTFFGESLHVQVGDPVKPQLSKVCTMTLPVQLLSEVNPEPLGMKLEQLGGVGHLHEQALAFLELLLQATPLSQQLRGDQQLSGAVLLVTGQRGSGKSTLARALAQRMADSPAFAHVQIVDCASLSGKRAEKVSKDWERLVAECAFREPSVLLFDDLDAVVGSLAGPEQENSPTASYFDKMADVFLRTLALLRKSCSRTAVIVTGRSWESFHSRLTASHGNHIFYTALNIQPPNKVEREDMLRSLVQMRPHLEGNFSIRDVASKTEGCLARDLVAILDRATHSACLASADNEDLNKLELTDDDFESALEEFCPSSLRGLNLRTEDTLSWDDAGGLEGVKKTLQEVFFWPTKGPELLSKYIGASEQAVRNVFQRRGHDSTGVTDRVVNQLLTLLDGVETSTGVYVLAATSRPDLIDPALLRPGRLDKCLHCPLPSPVSLPGFEPSTWRSIGRRFALESPRQLSKVQHPFL</sequence>
<dbReference type="EMBL" id="JABSTQ010009167">
    <property type="protein sequence ID" value="KAG0432226.1"/>
    <property type="molecule type" value="Genomic_DNA"/>
</dbReference>
<evidence type="ECO:0000313" key="1">
    <source>
        <dbReference type="EMBL" id="KAG0432226.1"/>
    </source>
</evidence>
<name>A0AC60QDQ4_IXOPE</name>
<gene>
    <name evidence="1" type="ORF">HPB47_021025</name>
</gene>
<dbReference type="Proteomes" id="UP000805193">
    <property type="component" value="Unassembled WGS sequence"/>
</dbReference>
<evidence type="ECO:0000313" key="2">
    <source>
        <dbReference type="Proteomes" id="UP000805193"/>
    </source>
</evidence>
<accession>A0AC60QDQ4</accession>
<reference evidence="1 2" key="1">
    <citation type="journal article" date="2020" name="Cell">
        <title>Large-Scale Comparative Analyses of Tick Genomes Elucidate Their Genetic Diversity and Vector Capacities.</title>
        <authorList>
            <consortium name="Tick Genome and Microbiome Consortium (TIGMIC)"/>
            <person name="Jia N."/>
            <person name="Wang J."/>
            <person name="Shi W."/>
            <person name="Du L."/>
            <person name="Sun Y."/>
            <person name="Zhan W."/>
            <person name="Jiang J.F."/>
            <person name="Wang Q."/>
            <person name="Zhang B."/>
            <person name="Ji P."/>
            <person name="Bell-Sakyi L."/>
            <person name="Cui X.M."/>
            <person name="Yuan T.T."/>
            <person name="Jiang B.G."/>
            <person name="Yang W.F."/>
            <person name="Lam T.T."/>
            <person name="Chang Q.C."/>
            <person name="Ding S.J."/>
            <person name="Wang X.J."/>
            <person name="Zhu J.G."/>
            <person name="Ruan X.D."/>
            <person name="Zhao L."/>
            <person name="Wei J.T."/>
            <person name="Ye R.Z."/>
            <person name="Que T.C."/>
            <person name="Du C.H."/>
            <person name="Zhou Y.H."/>
            <person name="Cheng J.X."/>
            <person name="Dai P.F."/>
            <person name="Guo W.B."/>
            <person name="Han X.H."/>
            <person name="Huang E.J."/>
            <person name="Li L.F."/>
            <person name="Wei W."/>
            <person name="Gao Y.C."/>
            <person name="Liu J.Z."/>
            <person name="Shao H.Z."/>
            <person name="Wang X."/>
            <person name="Wang C.C."/>
            <person name="Yang T.C."/>
            <person name="Huo Q.B."/>
            <person name="Li W."/>
            <person name="Chen H.Y."/>
            <person name="Chen S.E."/>
            <person name="Zhou L.G."/>
            <person name="Ni X.B."/>
            <person name="Tian J.H."/>
            <person name="Sheng Y."/>
            <person name="Liu T."/>
            <person name="Pan Y.S."/>
            <person name="Xia L.Y."/>
            <person name="Li J."/>
            <person name="Zhao F."/>
            <person name="Cao W.C."/>
        </authorList>
    </citation>
    <scope>NUCLEOTIDE SEQUENCE [LARGE SCALE GENOMIC DNA]</scope>
    <source>
        <strain evidence="1">Iper-2018</strain>
    </source>
</reference>
<protein>
    <submittedName>
        <fullName evidence="1">Uncharacterized protein</fullName>
    </submittedName>
</protein>
<comment type="caution">
    <text evidence="1">The sequence shown here is derived from an EMBL/GenBank/DDBJ whole genome shotgun (WGS) entry which is preliminary data.</text>
</comment>
<proteinExistence type="predicted"/>
<keyword evidence="2" id="KW-1185">Reference proteome</keyword>